<gene>
    <name evidence="5" type="ORF">EEDITHA_LOCUS10181</name>
</gene>
<evidence type="ECO:0000313" key="5">
    <source>
        <dbReference type="EMBL" id="CAH2094635.1"/>
    </source>
</evidence>
<feature type="compositionally biased region" description="Basic residues" evidence="3">
    <location>
        <begin position="549"/>
        <end position="562"/>
    </location>
</feature>
<evidence type="ECO:0000256" key="1">
    <source>
        <dbReference type="ARBA" id="ARBA00004123"/>
    </source>
</evidence>
<evidence type="ECO:0000256" key="2">
    <source>
        <dbReference type="ARBA" id="ARBA00023242"/>
    </source>
</evidence>
<feature type="domain" description="KANL2-like probable zinc-finger" evidence="4">
    <location>
        <begin position="449"/>
        <end position="509"/>
    </location>
</feature>
<feature type="region of interest" description="Disordered" evidence="3">
    <location>
        <begin position="518"/>
        <end position="590"/>
    </location>
</feature>
<keyword evidence="2" id="KW-0539">Nucleus</keyword>
<reference evidence="5" key="1">
    <citation type="submission" date="2022-03" db="EMBL/GenBank/DDBJ databases">
        <authorList>
            <person name="Tunstrom K."/>
        </authorList>
    </citation>
    <scope>NUCLEOTIDE SEQUENCE</scope>
</reference>
<protein>
    <recommendedName>
        <fullName evidence="4">KANL2-like probable zinc-finger domain-containing protein</fullName>
    </recommendedName>
</protein>
<evidence type="ECO:0000313" key="6">
    <source>
        <dbReference type="Proteomes" id="UP001153954"/>
    </source>
</evidence>
<dbReference type="AlphaFoldDB" id="A0AAU9UA67"/>
<comment type="caution">
    <text evidence="5">The sequence shown here is derived from an EMBL/GenBank/DDBJ whole genome shotgun (WGS) entry which is preliminary data.</text>
</comment>
<evidence type="ECO:0000259" key="4">
    <source>
        <dbReference type="Pfam" id="PF13891"/>
    </source>
</evidence>
<feature type="compositionally biased region" description="Low complexity" evidence="3">
    <location>
        <begin position="245"/>
        <end position="265"/>
    </location>
</feature>
<dbReference type="GO" id="GO:0005634">
    <property type="term" value="C:nucleus"/>
    <property type="evidence" value="ECO:0007669"/>
    <property type="project" value="UniProtKB-SubCell"/>
</dbReference>
<dbReference type="EMBL" id="CAKOGL010000014">
    <property type="protein sequence ID" value="CAH2094635.1"/>
    <property type="molecule type" value="Genomic_DNA"/>
</dbReference>
<dbReference type="PANTHER" id="PTHR16198:SF2">
    <property type="entry name" value="INO80 COMPLEX SUBUNIT D"/>
    <property type="match status" value="1"/>
</dbReference>
<dbReference type="InterPro" id="IPR025927">
    <property type="entry name" value="Znf_KANL2-like"/>
</dbReference>
<feature type="compositionally biased region" description="Pro residues" evidence="3">
    <location>
        <begin position="533"/>
        <end position="548"/>
    </location>
</feature>
<name>A0AAU9UA67_EUPED</name>
<feature type="compositionally biased region" description="Polar residues" evidence="3">
    <location>
        <begin position="569"/>
        <end position="584"/>
    </location>
</feature>
<sequence>MSYLSASENVGFSGITQNISDASCATQYKMAVESVSGGCSSEVNMFIHDSSEDEHYIPHLSESYFHTKFKIDPNELYTFHDSDVIAGEITVSHTDDNLIFPDSTNTKTKISEYSNKEIDIIASITNGDVKTEKNNIITNGHYSPVSNDASINQSDCKDIHTKVQKAKTQANSVPIIAEIRQSSISSPKKQNIQVSSQHCPKSTINIAASNDKPSSTAKSNAETFLDVFKREQGLTENSTMTIKTEPTLTPIKTPTTAPKKPQTVKSSQTKPRKGRGPTVHEALQRISQQRRVLALPNSSWHAPGEEMFQCGPLDDKRPNAFRQLESSSSDDDNMPDFESGSGPVCVEESAAETRGARLALRRAAMRRQVARAATTLQLNKGHKEYKALASLIKKQISGKNSSCRLPPQTVNHLLAMRGMTSVLTLQDRRRLRENGWSGGESCKSETNICSDEKCTQSPLPCGRYCLSHVTLAPEQRLYAACAAVFAGGERCKQPLLPLQEQTPLCTEHAWKRDNYELLSRESKPAKAARKRPWAPPRSPRSPRPPRAPRPPRRAKRRRRPAPRRPAQAHSLSEINVCSNSSTYDSSEDTAIGGLSENEYMTANNSHDMEVGHVPPDDILDPSVLSQIPDEAFTEFFNQAESGAPFGESCELAAALEAVLDERGLDERALDIADVFAHDAHAHAHPLAHREKMQVSTAVSMEMSSNAPS</sequence>
<feature type="region of interest" description="Disordered" evidence="3">
    <location>
        <begin position="316"/>
        <end position="343"/>
    </location>
</feature>
<proteinExistence type="predicted"/>
<dbReference type="Proteomes" id="UP001153954">
    <property type="component" value="Unassembled WGS sequence"/>
</dbReference>
<keyword evidence="6" id="KW-1185">Reference proteome</keyword>
<dbReference type="PANTHER" id="PTHR16198">
    <property type="match status" value="1"/>
</dbReference>
<dbReference type="Pfam" id="PF13891">
    <property type="entry name" value="zf-C3HC3H_KANSL2"/>
    <property type="match status" value="1"/>
</dbReference>
<feature type="region of interest" description="Disordered" evidence="3">
    <location>
        <begin position="245"/>
        <end position="279"/>
    </location>
</feature>
<organism evidence="5 6">
    <name type="scientific">Euphydryas editha</name>
    <name type="common">Edith's checkerspot</name>
    <dbReference type="NCBI Taxonomy" id="104508"/>
    <lineage>
        <taxon>Eukaryota</taxon>
        <taxon>Metazoa</taxon>
        <taxon>Ecdysozoa</taxon>
        <taxon>Arthropoda</taxon>
        <taxon>Hexapoda</taxon>
        <taxon>Insecta</taxon>
        <taxon>Pterygota</taxon>
        <taxon>Neoptera</taxon>
        <taxon>Endopterygota</taxon>
        <taxon>Lepidoptera</taxon>
        <taxon>Glossata</taxon>
        <taxon>Ditrysia</taxon>
        <taxon>Papilionoidea</taxon>
        <taxon>Nymphalidae</taxon>
        <taxon>Nymphalinae</taxon>
        <taxon>Euphydryas</taxon>
    </lineage>
</organism>
<evidence type="ECO:0000256" key="3">
    <source>
        <dbReference type="SAM" id="MobiDB-lite"/>
    </source>
</evidence>
<comment type="subcellular location">
    <subcellularLocation>
        <location evidence="1">Nucleus</location>
    </subcellularLocation>
</comment>
<accession>A0AAU9UA67</accession>